<dbReference type="PROSITE" id="PS50887">
    <property type="entry name" value="GGDEF"/>
    <property type="match status" value="1"/>
</dbReference>
<feature type="domain" description="EAL" evidence="2">
    <location>
        <begin position="212"/>
        <end position="459"/>
    </location>
</feature>
<feature type="coiled-coil region" evidence="1">
    <location>
        <begin position="124"/>
        <end position="151"/>
    </location>
</feature>
<dbReference type="Proteomes" id="UP000219036">
    <property type="component" value="Unassembled WGS sequence"/>
</dbReference>
<dbReference type="Pfam" id="PF00990">
    <property type="entry name" value="GGDEF"/>
    <property type="match status" value="1"/>
</dbReference>
<dbReference type="InterPro" id="IPR050706">
    <property type="entry name" value="Cyclic-di-GMP_PDE-like"/>
</dbReference>
<protein>
    <submittedName>
        <fullName evidence="4">Diguanylate cyclase (GGDEF) domain-containing protein</fullName>
    </submittedName>
</protein>
<dbReference type="Pfam" id="PF00563">
    <property type="entry name" value="EAL"/>
    <property type="match status" value="1"/>
</dbReference>
<dbReference type="SMART" id="SM00052">
    <property type="entry name" value="EAL"/>
    <property type="match status" value="1"/>
</dbReference>
<keyword evidence="1" id="KW-0175">Coiled coil</keyword>
<evidence type="ECO:0000256" key="1">
    <source>
        <dbReference type="SAM" id="Coils"/>
    </source>
</evidence>
<dbReference type="Gene3D" id="3.20.20.450">
    <property type="entry name" value="EAL domain"/>
    <property type="match status" value="1"/>
</dbReference>
<feature type="domain" description="GGDEF" evidence="3">
    <location>
        <begin position="69"/>
        <end position="203"/>
    </location>
</feature>
<dbReference type="SMART" id="SM00267">
    <property type="entry name" value="GGDEF"/>
    <property type="match status" value="1"/>
</dbReference>
<dbReference type="NCBIfam" id="TIGR00254">
    <property type="entry name" value="GGDEF"/>
    <property type="match status" value="1"/>
</dbReference>
<organism evidence="4 5">
    <name type="scientific">Persephonella hydrogeniphila</name>
    <dbReference type="NCBI Taxonomy" id="198703"/>
    <lineage>
        <taxon>Bacteria</taxon>
        <taxon>Pseudomonadati</taxon>
        <taxon>Aquificota</taxon>
        <taxon>Aquificia</taxon>
        <taxon>Aquificales</taxon>
        <taxon>Hydrogenothermaceae</taxon>
        <taxon>Persephonella</taxon>
    </lineage>
</organism>
<dbReference type="PANTHER" id="PTHR33121">
    <property type="entry name" value="CYCLIC DI-GMP PHOSPHODIESTERASE PDEF"/>
    <property type="match status" value="1"/>
</dbReference>
<dbReference type="CDD" id="cd01949">
    <property type="entry name" value="GGDEF"/>
    <property type="match status" value="1"/>
</dbReference>
<dbReference type="InterPro" id="IPR000160">
    <property type="entry name" value="GGDEF_dom"/>
</dbReference>
<reference evidence="5" key="1">
    <citation type="submission" date="2017-09" db="EMBL/GenBank/DDBJ databases">
        <authorList>
            <person name="Varghese N."/>
            <person name="Submissions S."/>
        </authorList>
    </citation>
    <scope>NUCLEOTIDE SEQUENCE [LARGE SCALE GENOMIC DNA]</scope>
    <source>
        <strain evidence="5">DSM 15103</strain>
    </source>
</reference>
<dbReference type="InterPro" id="IPR029787">
    <property type="entry name" value="Nucleotide_cyclase"/>
</dbReference>
<dbReference type="PROSITE" id="PS50883">
    <property type="entry name" value="EAL"/>
    <property type="match status" value="1"/>
</dbReference>
<dbReference type="InterPro" id="IPR043128">
    <property type="entry name" value="Rev_trsase/Diguanyl_cyclase"/>
</dbReference>
<dbReference type="Gene3D" id="3.30.70.270">
    <property type="match status" value="1"/>
</dbReference>
<gene>
    <name evidence="4" type="ORF">SAMN06265182_2021</name>
</gene>
<dbReference type="AlphaFoldDB" id="A0A285NP23"/>
<dbReference type="OrthoDB" id="7057390at2"/>
<dbReference type="RefSeq" id="WP_097001160.1">
    <property type="nucleotide sequence ID" value="NZ_OBEI01000013.1"/>
</dbReference>
<dbReference type="CDD" id="cd01948">
    <property type="entry name" value="EAL"/>
    <property type="match status" value="1"/>
</dbReference>
<keyword evidence="5" id="KW-1185">Reference proteome</keyword>
<proteinExistence type="predicted"/>
<evidence type="ECO:0000259" key="2">
    <source>
        <dbReference type="PROSITE" id="PS50883"/>
    </source>
</evidence>
<dbReference type="EMBL" id="OBEI01000013">
    <property type="protein sequence ID" value="SNZ11215.1"/>
    <property type="molecule type" value="Genomic_DNA"/>
</dbReference>
<dbReference type="InterPro" id="IPR001633">
    <property type="entry name" value="EAL_dom"/>
</dbReference>
<evidence type="ECO:0000313" key="5">
    <source>
        <dbReference type="Proteomes" id="UP000219036"/>
    </source>
</evidence>
<dbReference type="SUPFAM" id="SSF55073">
    <property type="entry name" value="Nucleotide cyclase"/>
    <property type="match status" value="1"/>
</dbReference>
<name>A0A285NP23_9AQUI</name>
<evidence type="ECO:0000313" key="4">
    <source>
        <dbReference type="EMBL" id="SNZ11215.1"/>
    </source>
</evidence>
<sequence length="459" mass="52674">MNYKIKERILKNLLVEVTKKYDYLINELKTENLPYKDKLSYDYTTNLLNMEGFKKQLKNLSELAKKENRKIAIIVFDIDNFKVINTSYGHEIGDLFLKSLAKKLKSLSKSNWTVSRIGGDEFGIAIYDIKSKDLLLEVEKLKEELEKFHLKIGDSIVNITVSLGVSVYEPDKENNILSSLNKAEIGAYQSKRKGKSTITFTSEQIHQSFKDLEEKRKIIQYATQNKDAVKLYLQPIVNLSTDEIIGGELLLRIKYKDKVLIPGDFIDAAVTFGLLEKLEEIQIENLISSRFLKDFSNKYIFINRQLRADNISSIKQLFSLLSEIRKTNNINFVLEITENSFVQNFSVFKNLLEIAQKKKILIALDDFGAGYASFGYVSKVPINILKIDGSLINECITDKKYQAVIKAISVLSRDLEILTIAEFIDNHQKANRCKKFDIKYGQGFLFGKPVEISEFVNML</sequence>
<accession>A0A285NP23</accession>
<dbReference type="SUPFAM" id="SSF141868">
    <property type="entry name" value="EAL domain-like"/>
    <property type="match status" value="1"/>
</dbReference>
<dbReference type="GO" id="GO:0071111">
    <property type="term" value="F:cyclic-guanylate-specific phosphodiesterase activity"/>
    <property type="evidence" value="ECO:0007669"/>
    <property type="project" value="InterPro"/>
</dbReference>
<dbReference type="InterPro" id="IPR035919">
    <property type="entry name" value="EAL_sf"/>
</dbReference>
<evidence type="ECO:0000259" key="3">
    <source>
        <dbReference type="PROSITE" id="PS50887"/>
    </source>
</evidence>
<dbReference type="PANTHER" id="PTHR33121:SF71">
    <property type="entry name" value="OXYGEN SENSOR PROTEIN DOSP"/>
    <property type="match status" value="1"/>
</dbReference>